<dbReference type="GO" id="GO:0003677">
    <property type="term" value="F:DNA binding"/>
    <property type="evidence" value="ECO:0007669"/>
    <property type="project" value="UniProtKB-KW"/>
</dbReference>
<dbReference type="OrthoDB" id="6103324at2"/>
<keyword evidence="3" id="KW-1185">Reference proteome</keyword>
<evidence type="ECO:0000313" key="3">
    <source>
        <dbReference type="Proteomes" id="UP000182769"/>
    </source>
</evidence>
<keyword evidence="1" id="KW-0175">Coiled coil</keyword>
<keyword evidence="2" id="KW-0238">DNA-binding</keyword>
<dbReference type="AlphaFoldDB" id="A0A0K6IJI0"/>
<dbReference type="EMBL" id="CYHG01000003">
    <property type="protein sequence ID" value="CUB03492.1"/>
    <property type="molecule type" value="Genomic_DNA"/>
</dbReference>
<proteinExistence type="predicted"/>
<accession>A0A0K6IJI0</accession>
<dbReference type="STRING" id="1137284.GCA_001418205_01343"/>
<reference evidence="3" key="1">
    <citation type="submission" date="2015-08" db="EMBL/GenBank/DDBJ databases">
        <authorList>
            <person name="Varghese N."/>
        </authorList>
    </citation>
    <scope>NUCLEOTIDE SEQUENCE [LARGE SCALE GENOMIC DNA]</scope>
    <source>
        <strain evidence="3">JCM 18476</strain>
    </source>
</reference>
<evidence type="ECO:0000256" key="1">
    <source>
        <dbReference type="SAM" id="Coils"/>
    </source>
</evidence>
<gene>
    <name evidence="2" type="ORF">Ga0061065_103343</name>
</gene>
<dbReference type="RefSeq" id="WP_055462444.1">
    <property type="nucleotide sequence ID" value="NZ_CYHG01000003.1"/>
</dbReference>
<sequence length="249" mass="28438">MARKANIAKEEIIEACWKLIENNTFPNIPRLSQFFKDLDGRGCSNTTLLNAINEWEEAYREYQESEVKDVAEHLSPSFKRFERDIVQSLSVLLDEKVHAFEAQMSLRKEALEGRNDSLSTAYIESEAQLEKVLLELDTAKANETVLQAQQQQLSERLEHTLVRNRVLENELADSARKLQEADTQLSQAQVDLAKQDQTIVMLNDALTNAQQQIKQLQQQSNSQYEQLLTNALSDLQDLAKTLKTSKLDS</sequence>
<feature type="coiled-coil region" evidence="1">
    <location>
        <begin position="122"/>
        <end position="226"/>
    </location>
</feature>
<organism evidence="2 3">
    <name type="scientific">Marinomonas fungiae</name>
    <dbReference type="NCBI Taxonomy" id="1137284"/>
    <lineage>
        <taxon>Bacteria</taxon>
        <taxon>Pseudomonadati</taxon>
        <taxon>Pseudomonadota</taxon>
        <taxon>Gammaproteobacteria</taxon>
        <taxon>Oceanospirillales</taxon>
        <taxon>Oceanospirillaceae</taxon>
        <taxon>Marinomonas</taxon>
    </lineage>
</organism>
<protein>
    <submittedName>
        <fullName evidence="2">Plasmid replication region DNA-binding N-term</fullName>
    </submittedName>
</protein>
<dbReference type="Proteomes" id="UP000182769">
    <property type="component" value="Unassembled WGS sequence"/>
</dbReference>
<evidence type="ECO:0000313" key="2">
    <source>
        <dbReference type="EMBL" id="CUB03492.1"/>
    </source>
</evidence>
<name>A0A0K6IJI0_9GAMM</name>